<dbReference type="PANTHER" id="PTHR11959:SF1">
    <property type="entry name" value="4-HYDROXYPHENYLPYRUVATE DIOXYGENASE"/>
    <property type="match status" value="1"/>
</dbReference>
<dbReference type="InterPro" id="IPR041735">
    <property type="entry name" value="4OHPhenylPyrv_dOase_C"/>
</dbReference>
<comment type="subunit">
    <text evidence="5">Homodimer.</text>
</comment>
<dbReference type="GO" id="GO:0046872">
    <property type="term" value="F:metal ion binding"/>
    <property type="evidence" value="ECO:0007669"/>
    <property type="project" value="UniProtKB-KW"/>
</dbReference>
<dbReference type="NCBIfam" id="TIGR01263">
    <property type="entry name" value="4HPPD"/>
    <property type="match status" value="1"/>
</dbReference>
<keyword evidence="9" id="KW-0256">Endoplasmic reticulum</keyword>
<dbReference type="EMBL" id="AP018248">
    <property type="protein sequence ID" value="BAZ00393.1"/>
    <property type="molecule type" value="Genomic_DNA"/>
</dbReference>
<evidence type="ECO:0000256" key="10">
    <source>
        <dbReference type="ARBA" id="ARBA00022964"/>
    </source>
</evidence>
<dbReference type="Gene3D" id="3.10.180.10">
    <property type="entry name" value="2,3-Dihydroxybiphenyl 1,2-Dioxygenase, domain 1"/>
    <property type="match status" value="2"/>
</dbReference>
<dbReference type="PROSITE" id="PS51819">
    <property type="entry name" value="VOC"/>
    <property type="match status" value="2"/>
</dbReference>
<dbReference type="AlphaFoldDB" id="A0A1Z4N3R6"/>
<evidence type="ECO:0000256" key="6">
    <source>
        <dbReference type="ARBA" id="ARBA00022490"/>
    </source>
</evidence>
<keyword evidence="13" id="KW-0333">Golgi apparatus</keyword>
<comment type="cofactor">
    <cofactor evidence="15">
        <name>Fe cation</name>
        <dbReference type="ChEBI" id="CHEBI:24875"/>
    </cofactor>
    <text evidence="15">Binds 1 Fe cation per subunit.</text>
</comment>
<dbReference type="SUPFAM" id="SSF54593">
    <property type="entry name" value="Glyoxalase/Bleomycin resistance protein/Dihydroxybiphenyl dioxygenase"/>
    <property type="match status" value="1"/>
</dbReference>
<keyword evidence="12 15" id="KW-0408">Iron</keyword>
<evidence type="ECO:0000256" key="5">
    <source>
        <dbReference type="ARBA" id="ARBA00011738"/>
    </source>
</evidence>
<evidence type="ECO:0000256" key="3">
    <source>
        <dbReference type="ARBA" id="ARBA00004496"/>
    </source>
</evidence>
<dbReference type="PANTHER" id="PTHR11959">
    <property type="entry name" value="4-HYDROXYPHENYLPYRUVATE DIOXYGENASE"/>
    <property type="match status" value="1"/>
</dbReference>
<evidence type="ECO:0000259" key="16">
    <source>
        <dbReference type="PROSITE" id="PS51819"/>
    </source>
</evidence>
<dbReference type="RefSeq" id="WP_190445942.1">
    <property type="nucleotide sequence ID" value="NZ_CAWNJS010000001.1"/>
</dbReference>
<accession>A0A1Z4N3R6</accession>
<keyword evidence="11" id="KW-0560">Oxidoreductase</keyword>
<dbReference type="PIRSF" id="PIRSF009283">
    <property type="entry name" value="HPP_dOase"/>
    <property type="match status" value="1"/>
</dbReference>
<dbReference type="GO" id="GO:0042802">
    <property type="term" value="F:identical protein binding"/>
    <property type="evidence" value="ECO:0007669"/>
    <property type="project" value="UniProtKB-ARBA"/>
</dbReference>
<keyword evidence="6" id="KW-0963">Cytoplasm</keyword>
<evidence type="ECO:0000256" key="8">
    <source>
        <dbReference type="ARBA" id="ARBA00022737"/>
    </source>
</evidence>
<dbReference type="InterPro" id="IPR029068">
    <property type="entry name" value="Glyas_Bleomycin-R_OHBP_Dase"/>
</dbReference>
<evidence type="ECO:0000256" key="12">
    <source>
        <dbReference type="ARBA" id="ARBA00023004"/>
    </source>
</evidence>
<evidence type="ECO:0000256" key="11">
    <source>
        <dbReference type="ARBA" id="ARBA00023002"/>
    </source>
</evidence>
<evidence type="ECO:0000256" key="4">
    <source>
        <dbReference type="ARBA" id="ARBA00005877"/>
    </source>
</evidence>
<dbReference type="Proteomes" id="UP000218785">
    <property type="component" value="Chromosome"/>
</dbReference>
<feature type="binding site" evidence="15">
    <location>
        <position position="181"/>
    </location>
    <ligand>
        <name>Fe cation</name>
        <dbReference type="ChEBI" id="CHEBI:24875"/>
    </ligand>
</feature>
<dbReference type="InterPro" id="IPR041736">
    <property type="entry name" value="4OHPhenylPyrv_dOase_N"/>
</dbReference>
<keyword evidence="10 17" id="KW-0223">Dioxygenase</keyword>
<name>A0A1Z4N3R6_9CYAN</name>
<evidence type="ECO:0000256" key="9">
    <source>
        <dbReference type="ARBA" id="ARBA00022824"/>
    </source>
</evidence>
<dbReference type="InterPro" id="IPR037523">
    <property type="entry name" value="VOC_core"/>
</dbReference>
<organism evidence="17 18">
    <name type="scientific">Tolypothrix tenuis PCC 7101</name>
    <dbReference type="NCBI Taxonomy" id="231146"/>
    <lineage>
        <taxon>Bacteria</taxon>
        <taxon>Bacillati</taxon>
        <taxon>Cyanobacteriota</taxon>
        <taxon>Cyanophyceae</taxon>
        <taxon>Nostocales</taxon>
        <taxon>Tolypothrichaceae</taxon>
        <taxon>Tolypothrix</taxon>
    </lineage>
</organism>
<dbReference type="InterPro" id="IPR004360">
    <property type="entry name" value="Glyas_Fos-R_dOase_dom"/>
</dbReference>
<evidence type="ECO:0000256" key="14">
    <source>
        <dbReference type="ARBA" id="ARBA00023136"/>
    </source>
</evidence>
<evidence type="ECO:0000256" key="15">
    <source>
        <dbReference type="PIRSR" id="PIRSR009283-1"/>
    </source>
</evidence>
<evidence type="ECO:0000313" key="17">
    <source>
        <dbReference type="EMBL" id="BAZ00393.1"/>
    </source>
</evidence>
<dbReference type="InterPro" id="IPR005956">
    <property type="entry name" value="4OHPhenylPyrv_dOase"/>
</dbReference>
<dbReference type="CDD" id="cd07250">
    <property type="entry name" value="HPPD_C_like"/>
    <property type="match status" value="1"/>
</dbReference>
<comment type="subcellular location">
    <subcellularLocation>
        <location evidence="3">Cytoplasm</location>
    </subcellularLocation>
    <subcellularLocation>
        <location evidence="2">Endoplasmic reticulum membrane</location>
        <topology evidence="2">Peripheral membrane protein</topology>
    </subcellularLocation>
    <subcellularLocation>
        <location evidence="1">Golgi apparatus membrane</location>
        <topology evidence="1">Peripheral membrane protein</topology>
    </subcellularLocation>
</comment>
<dbReference type="FunFam" id="3.10.180.10:FF:000022">
    <property type="entry name" value="4-hydroxyphenylpyruvate dioxygenase"/>
    <property type="match status" value="1"/>
</dbReference>
<keyword evidence="18" id="KW-1185">Reference proteome</keyword>
<dbReference type="CDD" id="cd08342">
    <property type="entry name" value="HPPD_N_like"/>
    <property type="match status" value="1"/>
</dbReference>
<reference evidence="17 18" key="1">
    <citation type="submission" date="2017-06" db="EMBL/GenBank/DDBJ databases">
        <title>Genome sequencing of cyanobaciteial culture collection at National Institute for Environmental Studies (NIES).</title>
        <authorList>
            <person name="Hirose Y."/>
            <person name="Shimura Y."/>
            <person name="Fujisawa T."/>
            <person name="Nakamura Y."/>
            <person name="Kawachi M."/>
        </authorList>
    </citation>
    <scope>NUCLEOTIDE SEQUENCE [LARGE SCALE GENOMIC DNA]</scope>
    <source>
        <strain evidence="17 18">NIES-37</strain>
    </source>
</reference>
<feature type="domain" description="VOC" evidence="16">
    <location>
        <begin position="21"/>
        <end position="151"/>
    </location>
</feature>
<dbReference type="Pfam" id="PF00903">
    <property type="entry name" value="Glyoxalase"/>
    <property type="match status" value="2"/>
</dbReference>
<dbReference type="GO" id="GO:0003868">
    <property type="term" value="F:4-hydroxyphenylpyruvate dioxygenase activity"/>
    <property type="evidence" value="ECO:0007669"/>
    <property type="project" value="InterPro"/>
</dbReference>
<keyword evidence="8" id="KW-0677">Repeat</keyword>
<comment type="similarity">
    <text evidence="4">Belongs to the 4HPPD family.</text>
</comment>
<dbReference type="GO" id="GO:0005737">
    <property type="term" value="C:cytoplasm"/>
    <property type="evidence" value="ECO:0007669"/>
    <property type="project" value="UniProtKB-SubCell"/>
</dbReference>
<evidence type="ECO:0000256" key="2">
    <source>
        <dbReference type="ARBA" id="ARBA00004406"/>
    </source>
</evidence>
<proteinExistence type="inferred from homology"/>
<evidence type="ECO:0000256" key="7">
    <source>
        <dbReference type="ARBA" id="ARBA00022723"/>
    </source>
</evidence>
<dbReference type="GO" id="GO:0006572">
    <property type="term" value="P:L-tyrosine catabolic process"/>
    <property type="evidence" value="ECO:0007669"/>
    <property type="project" value="TreeGrafter"/>
</dbReference>
<evidence type="ECO:0000256" key="13">
    <source>
        <dbReference type="ARBA" id="ARBA00023034"/>
    </source>
</evidence>
<feature type="binding site" evidence="15">
    <location>
        <position position="343"/>
    </location>
    <ligand>
        <name>Fe cation</name>
        <dbReference type="ChEBI" id="CHEBI:24875"/>
    </ligand>
</feature>
<protein>
    <submittedName>
        <fullName evidence="17">4-hydroxyphenylpyruvate dioxygenase</fullName>
    </submittedName>
</protein>
<evidence type="ECO:0000256" key="1">
    <source>
        <dbReference type="ARBA" id="ARBA00004395"/>
    </source>
</evidence>
<keyword evidence="17" id="KW-0670">Pyruvate</keyword>
<sequence length="379" mass="43152">MQTRENKIFPLPEQDSIKLKKIDYVEFYVGNAQQAAYFYCKCFGFRAIAYAGLETGMRDRSSYVVAQSNIRFVFTSALTPEGPVAEYVRLHGDGVYNIALQVDDARACFTTAIARGAQPILEPTIFQEQNGYLVKATIKSYSGDLVHSFIERHNYTNFAPQYQPIANISSNNYAGLFDIDHIVINVELGKMDLWADFYCKVLDLQESQLFTSDEISTKYSSLMSKVLQNNTGQIRFPINEPAAGYRKSQIQEYLDFHHGPGVQHIALRTNNIVKAVTELRSNGVEFLETPDIYYENLQQRIGQIDEDIETLRELKILLDRDEKGYLLQIFTKPLVTRPTFFIEIIQRKGAQGLGNGNFKALFEAIEREQAARGNLLPFN</sequence>
<evidence type="ECO:0000313" key="18">
    <source>
        <dbReference type="Proteomes" id="UP000218785"/>
    </source>
</evidence>
<keyword evidence="7 15" id="KW-0479">Metal-binding</keyword>
<gene>
    <name evidence="17" type="ORF">NIES37_43840</name>
</gene>
<dbReference type="KEGG" id="ttq:NIES37_43840"/>
<keyword evidence="14" id="KW-0472">Membrane</keyword>
<feature type="binding site" evidence="15">
    <location>
        <position position="264"/>
    </location>
    <ligand>
        <name>Fe cation</name>
        <dbReference type="ChEBI" id="CHEBI:24875"/>
    </ligand>
</feature>
<feature type="domain" description="VOC" evidence="16">
    <location>
        <begin position="178"/>
        <end position="332"/>
    </location>
</feature>